<keyword evidence="1" id="KW-0819">tRNA processing</keyword>
<dbReference type="GO" id="GO:0160150">
    <property type="term" value="F:tRNA pseudouridine(13) synthase activity"/>
    <property type="evidence" value="ECO:0007669"/>
    <property type="project" value="UniProtKB-EC"/>
</dbReference>
<dbReference type="GO" id="GO:0008033">
    <property type="term" value="P:tRNA processing"/>
    <property type="evidence" value="ECO:0007669"/>
    <property type="project" value="UniProtKB-KW"/>
</dbReference>
<dbReference type="AlphaFoldDB" id="A0A8B6CEA2"/>
<reference evidence="2" key="1">
    <citation type="submission" date="2018-11" db="EMBL/GenBank/DDBJ databases">
        <authorList>
            <person name="Alioto T."/>
            <person name="Alioto T."/>
        </authorList>
    </citation>
    <scope>NUCLEOTIDE SEQUENCE</scope>
</reference>
<name>A0A8B6CEA2_MYTGA</name>
<gene>
    <name evidence="2" type="ORF">MGAL_10B085422</name>
</gene>
<accession>A0A8B6CEA2</accession>
<dbReference type="GO" id="GO:0005634">
    <property type="term" value="C:nucleus"/>
    <property type="evidence" value="ECO:0007669"/>
    <property type="project" value="TreeGrafter"/>
</dbReference>
<dbReference type="InterPro" id="IPR042214">
    <property type="entry name" value="TruD_catalytic"/>
</dbReference>
<proteinExistence type="predicted"/>
<dbReference type="InterPro" id="IPR020103">
    <property type="entry name" value="PsdUridine_synth_cat_dom_sf"/>
</dbReference>
<dbReference type="Proteomes" id="UP000596742">
    <property type="component" value="Unassembled WGS sequence"/>
</dbReference>
<dbReference type="InterPro" id="IPR001656">
    <property type="entry name" value="PsdUridine_synth_TruD"/>
</dbReference>
<evidence type="ECO:0000313" key="3">
    <source>
        <dbReference type="Proteomes" id="UP000596742"/>
    </source>
</evidence>
<protein>
    <submittedName>
        <fullName evidence="2">tRNA pseudouridine13 synthase</fullName>
        <ecNumber evidence="2">5.4.99.27</ecNumber>
    </submittedName>
</protein>
<organism evidence="2 3">
    <name type="scientific">Mytilus galloprovincialis</name>
    <name type="common">Mediterranean mussel</name>
    <dbReference type="NCBI Taxonomy" id="29158"/>
    <lineage>
        <taxon>Eukaryota</taxon>
        <taxon>Metazoa</taxon>
        <taxon>Spiralia</taxon>
        <taxon>Lophotrochozoa</taxon>
        <taxon>Mollusca</taxon>
        <taxon>Bivalvia</taxon>
        <taxon>Autobranchia</taxon>
        <taxon>Pteriomorphia</taxon>
        <taxon>Mytilida</taxon>
        <taxon>Mytiloidea</taxon>
        <taxon>Mytilidae</taxon>
        <taxon>Mytilinae</taxon>
        <taxon>Mytilus</taxon>
    </lineage>
</organism>
<dbReference type="Gene3D" id="3.30.2350.20">
    <property type="entry name" value="TruD, catalytic domain"/>
    <property type="match status" value="1"/>
</dbReference>
<dbReference type="EC" id="5.4.99.27" evidence="2"/>
<feature type="non-terminal residue" evidence="2">
    <location>
        <position position="1"/>
    </location>
</feature>
<evidence type="ECO:0000313" key="2">
    <source>
        <dbReference type="EMBL" id="VDI03973.1"/>
    </source>
</evidence>
<keyword evidence="3" id="KW-1185">Reference proteome</keyword>
<sequence length="115" mass="13021">RKWYESLLAEDGLTLDSFKHKIKSLSLPGAYRKIVIKPGDVGWKLYRYNDVNVELALSDLDKLQKKAEPSYEADGQFKALKIEMTLPSSCYATMALREVLKIDTSASYQSTLNVT</sequence>
<dbReference type="PANTHER" id="PTHR13326">
    <property type="entry name" value="TRNA PSEUDOURIDINE SYNTHASE D"/>
    <property type="match status" value="1"/>
</dbReference>
<dbReference type="OrthoDB" id="447290at2759"/>
<dbReference type="SUPFAM" id="SSF55120">
    <property type="entry name" value="Pseudouridine synthase"/>
    <property type="match status" value="1"/>
</dbReference>
<dbReference type="EMBL" id="UYJE01001653">
    <property type="protein sequence ID" value="VDI03973.1"/>
    <property type="molecule type" value="Genomic_DNA"/>
</dbReference>
<evidence type="ECO:0000256" key="1">
    <source>
        <dbReference type="ARBA" id="ARBA00022694"/>
    </source>
</evidence>
<comment type="caution">
    <text evidence="2">The sequence shown here is derived from an EMBL/GenBank/DDBJ whole genome shotgun (WGS) entry which is preliminary data.</text>
</comment>
<dbReference type="GO" id="GO:0001522">
    <property type="term" value="P:pseudouridine synthesis"/>
    <property type="evidence" value="ECO:0007669"/>
    <property type="project" value="InterPro"/>
</dbReference>
<dbReference type="GO" id="GO:0003723">
    <property type="term" value="F:RNA binding"/>
    <property type="evidence" value="ECO:0007669"/>
    <property type="project" value="InterPro"/>
</dbReference>
<keyword evidence="2" id="KW-0413">Isomerase</keyword>
<dbReference type="PANTHER" id="PTHR13326:SF31">
    <property type="entry name" value="PSEUDOURIDYLATE SYNTHASE 7 HOMOLOG"/>
    <property type="match status" value="1"/>
</dbReference>